<dbReference type="PROSITE" id="PS51708">
    <property type="entry name" value="CHAD"/>
    <property type="match status" value="1"/>
</dbReference>
<sequence>MAYRIRPDADFTDEFRSVATEQLERAAAVLEERPDGAHEAIHSFRKNLKRLRSLYRLVAREVPDFQARENARLRDAAQSLSAIRDAAALIGTAQYLQQSARGPEESEALGRIVTILEGRRDWMAAAESDLEQRLTETSGVLQEAIAALGGVCFDGGHRKTARKLGKSWRRTARKAKAALAACHGEASADDFHTLRKRTYDYRLYHGLLRDAWPGAMKAKRDAARELVEDLGHIHDLAVLSELVEAEPQLFTRNDDLAHLLDAIIFRQQEDRRQALVKAETVFTDDPDEEAQRIELLWLTAGSSRLYR</sequence>
<dbReference type="RefSeq" id="WP_183609455.1">
    <property type="nucleotide sequence ID" value="NZ_JACHAZ010000007.1"/>
</dbReference>
<gene>
    <name evidence="2" type="ORF">GGE16_004854</name>
</gene>
<evidence type="ECO:0000259" key="1">
    <source>
        <dbReference type="PROSITE" id="PS51708"/>
    </source>
</evidence>
<dbReference type="InterPro" id="IPR038186">
    <property type="entry name" value="CHAD_dom_sf"/>
</dbReference>
<dbReference type="SMART" id="SM00880">
    <property type="entry name" value="CHAD"/>
    <property type="match status" value="1"/>
</dbReference>
<dbReference type="PANTHER" id="PTHR39339:SF1">
    <property type="entry name" value="CHAD DOMAIN-CONTAINING PROTEIN"/>
    <property type="match status" value="1"/>
</dbReference>
<dbReference type="Gene3D" id="1.40.20.10">
    <property type="entry name" value="CHAD domain"/>
    <property type="match status" value="1"/>
</dbReference>
<dbReference type="Pfam" id="PF05235">
    <property type="entry name" value="CHAD"/>
    <property type="match status" value="1"/>
</dbReference>
<dbReference type="InterPro" id="IPR007899">
    <property type="entry name" value="CHAD_dom"/>
</dbReference>
<dbReference type="EMBL" id="JACIGO010000007">
    <property type="protein sequence ID" value="MBB4292774.1"/>
    <property type="molecule type" value="Genomic_DNA"/>
</dbReference>
<dbReference type="AlphaFoldDB" id="A0AAE2MPW9"/>
<evidence type="ECO:0000313" key="2">
    <source>
        <dbReference type="EMBL" id="MBB4292774.1"/>
    </source>
</evidence>
<feature type="domain" description="CHAD" evidence="1">
    <location>
        <begin position="8"/>
        <end position="287"/>
    </location>
</feature>
<reference evidence="2 3" key="1">
    <citation type="submission" date="2020-08" db="EMBL/GenBank/DDBJ databases">
        <title>Genomic Encyclopedia of Type Strains, Phase IV (KMG-V): Genome sequencing to study the core and pangenomes of soil and plant-associated prokaryotes.</title>
        <authorList>
            <person name="Whitman W."/>
        </authorList>
    </citation>
    <scope>NUCLEOTIDE SEQUENCE [LARGE SCALE GENOMIC DNA]</scope>
    <source>
        <strain evidence="2 3">SEMIA 415</strain>
    </source>
</reference>
<proteinExistence type="predicted"/>
<protein>
    <submittedName>
        <fullName evidence="2">CHAD domain-containing protein</fullName>
    </submittedName>
</protein>
<evidence type="ECO:0000313" key="3">
    <source>
        <dbReference type="Proteomes" id="UP000538507"/>
    </source>
</evidence>
<dbReference type="PANTHER" id="PTHR39339">
    <property type="entry name" value="SLR1444 PROTEIN"/>
    <property type="match status" value="1"/>
</dbReference>
<accession>A0AAE2MPW9</accession>
<name>A0AAE2MPW9_RHILE</name>
<dbReference type="Proteomes" id="UP000538507">
    <property type="component" value="Unassembled WGS sequence"/>
</dbReference>
<comment type="caution">
    <text evidence="2">The sequence shown here is derived from an EMBL/GenBank/DDBJ whole genome shotgun (WGS) entry which is preliminary data.</text>
</comment>
<organism evidence="2 3">
    <name type="scientific">Rhizobium leguminosarum</name>
    <dbReference type="NCBI Taxonomy" id="384"/>
    <lineage>
        <taxon>Bacteria</taxon>
        <taxon>Pseudomonadati</taxon>
        <taxon>Pseudomonadota</taxon>
        <taxon>Alphaproteobacteria</taxon>
        <taxon>Hyphomicrobiales</taxon>
        <taxon>Rhizobiaceae</taxon>
        <taxon>Rhizobium/Agrobacterium group</taxon>
        <taxon>Rhizobium</taxon>
    </lineage>
</organism>